<dbReference type="Gene3D" id="2.130.10.10">
    <property type="entry name" value="YVTN repeat-like/Quinoprotein amine dehydrogenase"/>
    <property type="match status" value="2"/>
</dbReference>
<dbReference type="Pfam" id="PF00400">
    <property type="entry name" value="WD40"/>
    <property type="match status" value="2"/>
</dbReference>
<dbReference type="InterPro" id="IPR015943">
    <property type="entry name" value="WD40/YVTN_repeat-like_dom_sf"/>
</dbReference>
<dbReference type="Pfam" id="PF12894">
    <property type="entry name" value="ANAPC4_WD40"/>
    <property type="match status" value="1"/>
</dbReference>
<dbReference type="SUPFAM" id="SSF50998">
    <property type="entry name" value="Quinoprotein alcohol dehydrogenase-like"/>
    <property type="match status" value="1"/>
</dbReference>
<evidence type="ECO:0000313" key="9">
    <source>
        <dbReference type="Proteomes" id="UP000887575"/>
    </source>
</evidence>
<evidence type="ECO:0000256" key="1">
    <source>
        <dbReference type="ARBA" id="ARBA00022574"/>
    </source>
</evidence>
<evidence type="ECO:0000256" key="2">
    <source>
        <dbReference type="ARBA" id="ARBA00022618"/>
    </source>
</evidence>
<dbReference type="GO" id="GO:1990757">
    <property type="term" value="F:ubiquitin ligase activator activity"/>
    <property type="evidence" value="ECO:0007669"/>
    <property type="project" value="TreeGrafter"/>
</dbReference>
<feature type="repeat" description="WD" evidence="6">
    <location>
        <begin position="324"/>
        <end position="356"/>
    </location>
</feature>
<dbReference type="GO" id="GO:0031145">
    <property type="term" value="P:anaphase-promoting complex-dependent catabolic process"/>
    <property type="evidence" value="ECO:0007669"/>
    <property type="project" value="TreeGrafter"/>
</dbReference>
<dbReference type="PANTHER" id="PTHR19918">
    <property type="entry name" value="CELL DIVISION CYCLE 20 CDC20 FIZZY -RELATED"/>
    <property type="match status" value="1"/>
</dbReference>
<feature type="repeat" description="WD" evidence="6">
    <location>
        <begin position="240"/>
        <end position="281"/>
    </location>
</feature>
<keyword evidence="4" id="KW-0498">Mitosis</keyword>
<dbReference type="GO" id="GO:0005680">
    <property type="term" value="C:anaphase-promoting complex"/>
    <property type="evidence" value="ECO:0007669"/>
    <property type="project" value="TreeGrafter"/>
</dbReference>
<evidence type="ECO:0000256" key="3">
    <source>
        <dbReference type="ARBA" id="ARBA00022737"/>
    </source>
</evidence>
<proteinExistence type="predicted"/>
<dbReference type="PANTHER" id="PTHR19918:SF8">
    <property type="entry name" value="FI02843P"/>
    <property type="match status" value="1"/>
</dbReference>
<evidence type="ECO:0000256" key="7">
    <source>
        <dbReference type="SAM" id="MobiDB-lite"/>
    </source>
</evidence>
<feature type="domain" description="Anaphase-promoting complex subunit 4-like WD40" evidence="8">
    <location>
        <begin position="239"/>
        <end position="297"/>
    </location>
</feature>
<feature type="compositionally biased region" description="Polar residues" evidence="7">
    <location>
        <begin position="1"/>
        <end position="15"/>
    </location>
</feature>
<dbReference type="GO" id="GO:1905786">
    <property type="term" value="P:positive regulation of anaphase-promoting complex-dependent catabolic process"/>
    <property type="evidence" value="ECO:0007669"/>
    <property type="project" value="TreeGrafter"/>
</dbReference>
<accession>A0AAF3EF84</accession>
<reference evidence="10" key="1">
    <citation type="submission" date="2024-02" db="UniProtKB">
        <authorList>
            <consortium name="WormBaseParasite"/>
        </authorList>
    </citation>
    <scope>IDENTIFICATION</scope>
</reference>
<evidence type="ECO:0000259" key="8">
    <source>
        <dbReference type="Pfam" id="PF12894"/>
    </source>
</evidence>
<feature type="region of interest" description="Disordered" evidence="7">
    <location>
        <begin position="1"/>
        <end position="59"/>
    </location>
</feature>
<keyword evidence="5" id="KW-0131">Cell cycle</keyword>
<organism evidence="9 10">
    <name type="scientific">Mesorhabditis belari</name>
    <dbReference type="NCBI Taxonomy" id="2138241"/>
    <lineage>
        <taxon>Eukaryota</taxon>
        <taxon>Metazoa</taxon>
        <taxon>Ecdysozoa</taxon>
        <taxon>Nematoda</taxon>
        <taxon>Chromadorea</taxon>
        <taxon>Rhabditida</taxon>
        <taxon>Rhabditina</taxon>
        <taxon>Rhabditomorpha</taxon>
        <taxon>Rhabditoidea</taxon>
        <taxon>Rhabditidae</taxon>
        <taxon>Mesorhabditinae</taxon>
        <taxon>Mesorhabditis</taxon>
    </lineage>
</organism>
<dbReference type="PROSITE" id="PS50294">
    <property type="entry name" value="WD_REPEATS_REGION"/>
    <property type="match status" value="2"/>
</dbReference>
<evidence type="ECO:0000256" key="5">
    <source>
        <dbReference type="ARBA" id="ARBA00023306"/>
    </source>
</evidence>
<dbReference type="InterPro" id="IPR033010">
    <property type="entry name" value="Cdc20/Fizzy"/>
</dbReference>
<keyword evidence="2" id="KW-0132">Cell division</keyword>
<dbReference type="InterPro" id="IPR001680">
    <property type="entry name" value="WD40_rpt"/>
</dbReference>
<feature type="repeat" description="WD" evidence="6">
    <location>
        <begin position="427"/>
        <end position="458"/>
    </location>
</feature>
<dbReference type="GO" id="GO:0051301">
    <property type="term" value="P:cell division"/>
    <property type="evidence" value="ECO:0007669"/>
    <property type="project" value="UniProtKB-KW"/>
</dbReference>
<dbReference type="AlphaFoldDB" id="A0AAF3EF84"/>
<protein>
    <recommendedName>
        <fullName evidence="8">Anaphase-promoting complex subunit 4-like WD40 domain-containing protein</fullName>
    </recommendedName>
</protein>
<evidence type="ECO:0000256" key="4">
    <source>
        <dbReference type="ARBA" id="ARBA00022776"/>
    </source>
</evidence>
<sequence length="484" mass="53323">MAFRQQGNSTATTPVSKMMRGLGEVSLQGKTPGSAGKNRALFSKTPTNGGLKRAPLNRRDITPSRAANNVSCAMKYGGDRMIPSRSASQQELASFLMSQSIPNQSLNTSKSAPCSPSKEELDRIKFMKMMRTKSSTEMCDAEDEDRILVFRKNNAPLPPVGHMNAKVLYTTCVQPSSTVKKASRQIPSSAERILDAPNIIDDFYTELIDWESNNVLAAVLGYEVYLWNPDTGEIGLLAEANENTDLITAVKWAADGRFLAVGGDTGRVKLYDPTKNKELRKLDAERVSRATCMVWKDHILSIGYKSGQVISHDVRIKNSVVGVLDGHSQPVCGIHWSVDGSQLATGGGDNLVNIWDAQLLNTRDQDDPHVRLWDSQTGTLTKTLKVGSQVTAIRFNKDYNEMVVGLGRTSNAIKIFKHPSYTEIANIAGHTDRILGLSMSPCGQYVISASADESLRLWHFFKVDKSTQLLQHKRSKFSTLDALR</sequence>
<keyword evidence="1 6" id="KW-0853">WD repeat</keyword>
<keyword evidence="9" id="KW-1185">Reference proteome</keyword>
<dbReference type="SMART" id="SM00320">
    <property type="entry name" value="WD40"/>
    <property type="match status" value="4"/>
</dbReference>
<name>A0AAF3EF84_9BILA</name>
<evidence type="ECO:0000313" key="10">
    <source>
        <dbReference type="WBParaSite" id="MBELARI_LOCUS12651"/>
    </source>
</evidence>
<dbReference type="InterPro" id="IPR024977">
    <property type="entry name" value="Apc4-like_WD40_dom"/>
</dbReference>
<dbReference type="Proteomes" id="UP000887575">
    <property type="component" value="Unassembled WGS sequence"/>
</dbReference>
<evidence type="ECO:0000256" key="6">
    <source>
        <dbReference type="PROSITE-ProRule" id="PRU00221"/>
    </source>
</evidence>
<keyword evidence="3" id="KW-0677">Repeat</keyword>
<dbReference type="WBParaSite" id="MBELARI_LOCUS12651">
    <property type="protein sequence ID" value="MBELARI_LOCUS12651"/>
    <property type="gene ID" value="MBELARI_LOCUS12651"/>
</dbReference>
<dbReference type="InterPro" id="IPR011047">
    <property type="entry name" value="Quinoprotein_ADH-like_sf"/>
</dbReference>
<dbReference type="PROSITE" id="PS50082">
    <property type="entry name" value="WD_REPEATS_2"/>
    <property type="match status" value="3"/>
</dbReference>
<dbReference type="GO" id="GO:0010997">
    <property type="term" value="F:anaphase-promoting complex binding"/>
    <property type="evidence" value="ECO:0007669"/>
    <property type="project" value="InterPro"/>
</dbReference>